<evidence type="ECO:0000313" key="3">
    <source>
        <dbReference type="Proteomes" id="UP001519460"/>
    </source>
</evidence>
<evidence type="ECO:0000256" key="1">
    <source>
        <dbReference type="SAM" id="MobiDB-lite"/>
    </source>
</evidence>
<dbReference type="EMBL" id="JACVVK020000011">
    <property type="protein sequence ID" value="KAK7505361.1"/>
    <property type="molecule type" value="Genomic_DNA"/>
</dbReference>
<feature type="compositionally biased region" description="Polar residues" evidence="1">
    <location>
        <begin position="157"/>
        <end position="191"/>
    </location>
</feature>
<proteinExistence type="predicted"/>
<dbReference type="AlphaFoldDB" id="A0ABD0M0Z4"/>
<protein>
    <submittedName>
        <fullName evidence="2">Uncharacterized protein</fullName>
    </submittedName>
</protein>
<organism evidence="2 3">
    <name type="scientific">Batillaria attramentaria</name>
    <dbReference type="NCBI Taxonomy" id="370345"/>
    <lineage>
        <taxon>Eukaryota</taxon>
        <taxon>Metazoa</taxon>
        <taxon>Spiralia</taxon>
        <taxon>Lophotrochozoa</taxon>
        <taxon>Mollusca</taxon>
        <taxon>Gastropoda</taxon>
        <taxon>Caenogastropoda</taxon>
        <taxon>Sorbeoconcha</taxon>
        <taxon>Cerithioidea</taxon>
        <taxon>Batillariidae</taxon>
        <taxon>Batillaria</taxon>
    </lineage>
</organism>
<reference evidence="2 3" key="1">
    <citation type="journal article" date="2023" name="Sci. Data">
        <title>Genome assembly of the Korean intertidal mud-creeper Batillaria attramentaria.</title>
        <authorList>
            <person name="Patra A.K."/>
            <person name="Ho P.T."/>
            <person name="Jun S."/>
            <person name="Lee S.J."/>
            <person name="Kim Y."/>
            <person name="Won Y.J."/>
        </authorList>
    </citation>
    <scope>NUCLEOTIDE SEQUENCE [LARGE SCALE GENOMIC DNA]</scope>
    <source>
        <strain evidence="2">Wonlab-2016</strain>
    </source>
</reference>
<keyword evidence="3" id="KW-1185">Reference proteome</keyword>
<feature type="compositionally biased region" description="Polar residues" evidence="1">
    <location>
        <begin position="212"/>
        <end position="224"/>
    </location>
</feature>
<accession>A0ABD0M0Z4</accession>
<comment type="caution">
    <text evidence="2">The sequence shown here is derived from an EMBL/GenBank/DDBJ whole genome shotgun (WGS) entry which is preliminary data.</text>
</comment>
<gene>
    <name evidence="2" type="ORF">BaRGS_00003523</name>
</gene>
<name>A0ABD0M0Z4_9CAEN</name>
<feature type="region of interest" description="Disordered" evidence="1">
    <location>
        <begin position="157"/>
        <end position="224"/>
    </location>
</feature>
<evidence type="ECO:0000313" key="2">
    <source>
        <dbReference type="EMBL" id="KAK7505361.1"/>
    </source>
</evidence>
<sequence>MLHTRVPRRLLTLPWYDNRSPLSHAFFHVDWDAIYMLFHAGIANHRDLKHMCEREAQREKPSDEETAGLLHHTALKQFSSRPRMLQDICLHTVVRSLDHLTKPSERNAAFESLELNPGVWRRIVNMKIAFSLKGWESYSQFLFPPVNCLRPCTSDENMSDDISSTSGEENTSCDSNSSSGEENMSCDSSFLSGDENMPCDSSFLSGDENMSDDINSLSGDENVR</sequence>
<dbReference type="Proteomes" id="UP001519460">
    <property type="component" value="Unassembled WGS sequence"/>
</dbReference>